<accession>A0A4Z1T1Z8</accession>
<evidence type="ECO:0000256" key="2">
    <source>
        <dbReference type="ARBA" id="ARBA00022801"/>
    </source>
</evidence>
<sequence>MAIPMNLQCQASGFDPKLLERRLERYKPLHDWCSRLDPELKVDKIEVQSVDYFGQRVGFLKFQAQASLRSRPDVRLPGVVFMRGGSVAILVVLRVSEEDGTMRKIAYTVLTEQPRVPAGCSAFHEIPAGMVDDEGDIVGVAVRELAEETGITINKGELIELGDYWLSPGGSDETITLYALERTISSSDLEGLEGRLGGVGPHERITLRLSPLDRLWDSKDAKTVLALSLYARLKGSL</sequence>
<dbReference type="Proteomes" id="UP000315496">
    <property type="component" value="Chromosome 4"/>
</dbReference>
<gene>
    <name evidence="4" type="ORF">GMRT_14643</name>
</gene>
<feature type="domain" description="Nudix hydrolase" evidence="3">
    <location>
        <begin position="82"/>
        <end position="233"/>
    </location>
</feature>
<proteinExistence type="predicted"/>
<dbReference type="PROSITE" id="PS51462">
    <property type="entry name" value="NUDIX"/>
    <property type="match status" value="1"/>
</dbReference>
<dbReference type="PANTHER" id="PTHR11839">
    <property type="entry name" value="UDP/ADP-SUGAR PYROPHOSPHATASE"/>
    <property type="match status" value="1"/>
</dbReference>
<dbReference type="Gene3D" id="3.90.79.10">
    <property type="entry name" value="Nucleoside Triphosphate Pyrophosphohydrolase"/>
    <property type="match status" value="1"/>
</dbReference>
<evidence type="ECO:0000313" key="5">
    <source>
        <dbReference type="Proteomes" id="UP000315496"/>
    </source>
</evidence>
<dbReference type="GO" id="GO:0080042">
    <property type="term" value="F:ADP-glucose pyrophosphohydrolase activity"/>
    <property type="evidence" value="ECO:0007669"/>
    <property type="project" value="TreeGrafter"/>
</dbReference>
<evidence type="ECO:0000256" key="1">
    <source>
        <dbReference type="ARBA" id="ARBA00001946"/>
    </source>
</evidence>
<dbReference type="VEuPathDB" id="GiardiaDB:GMRT_14643"/>
<keyword evidence="5" id="KW-1185">Reference proteome</keyword>
<evidence type="ECO:0000313" key="4">
    <source>
        <dbReference type="EMBL" id="TNJ27027.1"/>
    </source>
</evidence>
<dbReference type="SUPFAM" id="SSF55811">
    <property type="entry name" value="Nudix"/>
    <property type="match status" value="1"/>
</dbReference>
<keyword evidence="2" id="KW-0378">Hydrolase</keyword>
<reference evidence="4 5" key="1">
    <citation type="submission" date="2019-05" db="EMBL/GenBank/DDBJ databases">
        <title>The compact genome of Giardia muris reveals important steps in the evolution of intestinal protozoan parasites.</title>
        <authorList>
            <person name="Xu F."/>
            <person name="Jimenez-Gonzalez A."/>
            <person name="Einarsson E."/>
            <person name="Astvaldsson A."/>
            <person name="Peirasmaki D."/>
            <person name="Eckmann L."/>
            <person name="Andersson J.O."/>
            <person name="Svard S.G."/>
            <person name="Jerlstrom-Hultqvist J."/>
        </authorList>
    </citation>
    <scope>NUCLEOTIDE SEQUENCE [LARGE SCALE GENOMIC DNA]</scope>
    <source>
        <strain evidence="4 5">Roberts-Thomson</strain>
    </source>
</reference>
<dbReference type="OrthoDB" id="10249920at2759"/>
<dbReference type="GO" id="GO:0006753">
    <property type="term" value="P:nucleoside phosphate metabolic process"/>
    <property type="evidence" value="ECO:0007669"/>
    <property type="project" value="TreeGrafter"/>
</dbReference>
<comment type="caution">
    <text evidence="4">The sequence shown here is derived from an EMBL/GenBank/DDBJ whole genome shotgun (WGS) entry which is preliminary data.</text>
</comment>
<organism evidence="4 5">
    <name type="scientific">Giardia muris</name>
    <dbReference type="NCBI Taxonomy" id="5742"/>
    <lineage>
        <taxon>Eukaryota</taxon>
        <taxon>Metamonada</taxon>
        <taxon>Diplomonadida</taxon>
        <taxon>Hexamitidae</taxon>
        <taxon>Giardiinae</taxon>
        <taxon>Giardia</taxon>
    </lineage>
</organism>
<dbReference type="GO" id="GO:0019693">
    <property type="term" value="P:ribose phosphate metabolic process"/>
    <property type="evidence" value="ECO:0007669"/>
    <property type="project" value="TreeGrafter"/>
</dbReference>
<name>A0A4Z1T1Z8_GIAMU</name>
<dbReference type="InterPro" id="IPR015797">
    <property type="entry name" value="NUDIX_hydrolase-like_dom_sf"/>
</dbReference>
<dbReference type="AlphaFoldDB" id="A0A4Z1T1Z8"/>
<dbReference type="GO" id="GO:0080041">
    <property type="term" value="F:ADP-ribose pyrophosphohydrolase activity"/>
    <property type="evidence" value="ECO:0007669"/>
    <property type="project" value="TreeGrafter"/>
</dbReference>
<dbReference type="CDD" id="cd03424">
    <property type="entry name" value="NUDIX_ADPRase_Nudt5_UGPPase_Nudt14"/>
    <property type="match status" value="1"/>
</dbReference>
<protein>
    <submittedName>
        <fullName evidence="4">ADP-sugar diphosphatase</fullName>
    </submittedName>
</protein>
<dbReference type="Pfam" id="PF00293">
    <property type="entry name" value="NUDIX"/>
    <property type="match status" value="1"/>
</dbReference>
<dbReference type="EMBL" id="VDLU01000004">
    <property type="protein sequence ID" value="TNJ27027.1"/>
    <property type="molecule type" value="Genomic_DNA"/>
</dbReference>
<comment type="cofactor">
    <cofactor evidence="1">
        <name>Mg(2+)</name>
        <dbReference type="ChEBI" id="CHEBI:18420"/>
    </cofactor>
</comment>
<dbReference type="PANTHER" id="PTHR11839:SF18">
    <property type="entry name" value="NUDIX HYDROLASE DOMAIN-CONTAINING PROTEIN"/>
    <property type="match status" value="1"/>
</dbReference>
<dbReference type="InterPro" id="IPR000086">
    <property type="entry name" value="NUDIX_hydrolase_dom"/>
</dbReference>
<evidence type="ECO:0000259" key="3">
    <source>
        <dbReference type="PROSITE" id="PS51462"/>
    </source>
</evidence>